<feature type="region of interest" description="Disordered" evidence="4">
    <location>
        <begin position="1"/>
        <end position="21"/>
    </location>
</feature>
<accession>A0A382K9U0</accession>
<dbReference type="GO" id="GO:0045881">
    <property type="term" value="P:positive regulation of sporulation resulting in formation of a cellular spore"/>
    <property type="evidence" value="ECO:0007669"/>
    <property type="project" value="TreeGrafter"/>
</dbReference>
<dbReference type="PANTHER" id="PTHR33375">
    <property type="entry name" value="CHROMOSOME-PARTITIONING PROTEIN PARB-RELATED"/>
    <property type="match status" value="1"/>
</dbReference>
<dbReference type="Pfam" id="PF17762">
    <property type="entry name" value="HTH_ParB"/>
    <property type="match status" value="1"/>
</dbReference>
<dbReference type="NCBIfam" id="TIGR00180">
    <property type="entry name" value="parB_part"/>
    <property type="match status" value="1"/>
</dbReference>
<evidence type="ECO:0000256" key="3">
    <source>
        <dbReference type="ARBA" id="ARBA00023125"/>
    </source>
</evidence>
<feature type="domain" description="HTH cro/C1-type" evidence="5">
    <location>
        <begin position="137"/>
        <end position="154"/>
    </location>
</feature>
<comment type="similarity">
    <text evidence="1">Belongs to the ParB family.</text>
</comment>
<dbReference type="InterPro" id="IPR057240">
    <property type="entry name" value="ParB_dimer_C"/>
</dbReference>
<dbReference type="GO" id="GO:0003677">
    <property type="term" value="F:DNA binding"/>
    <property type="evidence" value="ECO:0007669"/>
    <property type="project" value="UniProtKB-KW"/>
</dbReference>
<dbReference type="SUPFAM" id="SSF110849">
    <property type="entry name" value="ParB/Sulfiredoxin"/>
    <property type="match status" value="1"/>
</dbReference>
<reference evidence="6" key="1">
    <citation type="submission" date="2018-05" db="EMBL/GenBank/DDBJ databases">
        <authorList>
            <person name="Lanie J.A."/>
            <person name="Ng W.-L."/>
            <person name="Kazmierczak K.M."/>
            <person name="Andrzejewski T.M."/>
            <person name="Davidsen T.M."/>
            <person name="Wayne K.J."/>
            <person name="Tettelin H."/>
            <person name="Glass J.I."/>
            <person name="Rusch D."/>
            <person name="Podicherti R."/>
            <person name="Tsui H.-C.T."/>
            <person name="Winkler M.E."/>
        </authorList>
    </citation>
    <scope>NUCLEOTIDE SEQUENCE</scope>
</reference>
<protein>
    <recommendedName>
        <fullName evidence="5">HTH cro/C1-type domain-containing protein</fullName>
    </recommendedName>
</protein>
<dbReference type="InterPro" id="IPR004437">
    <property type="entry name" value="ParB/RepB/Spo0J"/>
</dbReference>
<dbReference type="EMBL" id="UINC01079336">
    <property type="protein sequence ID" value="SVC21240.1"/>
    <property type="molecule type" value="Genomic_DNA"/>
</dbReference>
<dbReference type="PANTHER" id="PTHR33375:SF1">
    <property type="entry name" value="CHROMOSOME-PARTITIONING PROTEIN PARB-RELATED"/>
    <property type="match status" value="1"/>
</dbReference>
<evidence type="ECO:0000256" key="2">
    <source>
        <dbReference type="ARBA" id="ARBA00022829"/>
    </source>
</evidence>
<dbReference type="Gene3D" id="1.10.10.2830">
    <property type="match status" value="1"/>
</dbReference>
<dbReference type="GO" id="GO:0005694">
    <property type="term" value="C:chromosome"/>
    <property type="evidence" value="ECO:0007669"/>
    <property type="project" value="TreeGrafter"/>
</dbReference>
<evidence type="ECO:0000259" key="5">
    <source>
        <dbReference type="PROSITE" id="PS50943"/>
    </source>
</evidence>
<name>A0A382K9U0_9ZZZZ</name>
<dbReference type="InterPro" id="IPR001387">
    <property type="entry name" value="Cro/C1-type_HTH"/>
</dbReference>
<dbReference type="FunFam" id="1.10.10.2830:FF:000001">
    <property type="entry name" value="Chromosome partitioning protein ParB"/>
    <property type="match status" value="1"/>
</dbReference>
<organism evidence="6">
    <name type="scientific">marine metagenome</name>
    <dbReference type="NCBI Taxonomy" id="408172"/>
    <lineage>
        <taxon>unclassified sequences</taxon>
        <taxon>metagenomes</taxon>
        <taxon>ecological metagenomes</taxon>
    </lineage>
</organism>
<keyword evidence="2" id="KW-0159">Chromosome partition</keyword>
<evidence type="ECO:0000256" key="4">
    <source>
        <dbReference type="SAM" id="MobiDB-lite"/>
    </source>
</evidence>
<dbReference type="Pfam" id="PF23552">
    <property type="entry name" value="ParB_C"/>
    <property type="match status" value="1"/>
</dbReference>
<evidence type="ECO:0000256" key="1">
    <source>
        <dbReference type="ARBA" id="ARBA00006295"/>
    </source>
</evidence>
<dbReference type="InterPro" id="IPR003115">
    <property type="entry name" value="ParB_N"/>
</dbReference>
<evidence type="ECO:0000313" key="6">
    <source>
        <dbReference type="EMBL" id="SVC21240.1"/>
    </source>
</evidence>
<dbReference type="SMART" id="SM00470">
    <property type="entry name" value="ParB"/>
    <property type="match status" value="1"/>
</dbReference>
<dbReference type="SUPFAM" id="SSF109709">
    <property type="entry name" value="KorB DNA-binding domain-like"/>
    <property type="match status" value="1"/>
</dbReference>
<feature type="compositionally biased region" description="Basic and acidic residues" evidence="4">
    <location>
        <begin position="223"/>
        <end position="238"/>
    </location>
</feature>
<dbReference type="InterPro" id="IPR050336">
    <property type="entry name" value="Chromosome_partition/occlusion"/>
</dbReference>
<dbReference type="InterPro" id="IPR041468">
    <property type="entry name" value="HTH_ParB/Spo0J"/>
</dbReference>
<dbReference type="Gene3D" id="3.90.1530.30">
    <property type="match status" value="1"/>
</dbReference>
<feature type="region of interest" description="Disordered" evidence="4">
    <location>
        <begin position="212"/>
        <end position="238"/>
    </location>
</feature>
<feature type="non-terminal residue" evidence="6">
    <location>
        <position position="1"/>
    </location>
</feature>
<keyword evidence="3" id="KW-0238">DNA-binding</keyword>
<dbReference type="Pfam" id="PF02195">
    <property type="entry name" value="ParB_N"/>
    <property type="match status" value="1"/>
</dbReference>
<feature type="non-terminal residue" evidence="6">
    <location>
        <position position="283"/>
    </location>
</feature>
<dbReference type="GO" id="GO:0007059">
    <property type="term" value="P:chromosome segregation"/>
    <property type="evidence" value="ECO:0007669"/>
    <property type="project" value="UniProtKB-KW"/>
</dbReference>
<dbReference type="InterPro" id="IPR036086">
    <property type="entry name" value="ParB/Sulfiredoxin_sf"/>
</dbReference>
<proteinExistence type="inferred from homology"/>
<dbReference type="PROSITE" id="PS50943">
    <property type="entry name" value="HTH_CROC1"/>
    <property type="match status" value="1"/>
</dbReference>
<dbReference type="AlphaFoldDB" id="A0A382K9U0"/>
<gene>
    <name evidence="6" type="ORF">METZ01_LOCUS274094</name>
</gene>
<sequence>VEQPELALQARSAGDSAEQGPVVLMVSPDEISENPQQPRKDFPLTELEALKTSVARDGLLQPLLARIDGKGYQLVAGERRLRASRELGMDKVPIILADVADEKLLELALVENLHRDDLNPIELGEAYRSLLAIKSCTQEQLAEQLGLSRSAVSNTIRLLDLPEDIKKALVRGQISAGHAKVLLSATNKADQRLLFERIAEENMSVRETEAFLKNGGGDLDDEPAGKADRKGRAKAEKDPNILKLEEEMMEALGAKVSIRVNGRRKQKGVLSVSFNSREEFDRL</sequence>